<sequence>MVPTLPFGYIEPSNTSNSNGLIPTSVYNTSFHLDGIALQWHRWLTKFQGPLSWANFTTALLRRFGPTNFDNPPEALTRLKQTTMMEVYQDEFERISQLIDALPESHLIGCFIAGLKDDIRLDVKLKKPRTLTEAIGVACLIEERNNLQNRSNPPFRNEPFTLPPL</sequence>
<dbReference type="InterPro" id="IPR005162">
    <property type="entry name" value="Retrotrans_gag_dom"/>
</dbReference>
<feature type="domain" description="Retrotransposon gag" evidence="1">
    <location>
        <begin position="30"/>
        <end position="117"/>
    </location>
</feature>
<gene>
    <name evidence="2" type="ORF">Acr_00g0025540</name>
</gene>
<accession>A0A7J0DDG0</accession>
<comment type="caution">
    <text evidence="2">The sequence shown here is derived from an EMBL/GenBank/DDBJ whole genome shotgun (WGS) entry which is preliminary data.</text>
</comment>
<keyword evidence="3" id="KW-1185">Reference proteome</keyword>
<protein>
    <recommendedName>
        <fullName evidence="1">Retrotransposon gag domain-containing protein</fullName>
    </recommendedName>
</protein>
<organism evidence="2 3">
    <name type="scientific">Actinidia rufa</name>
    <dbReference type="NCBI Taxonomy" id="165716"/>
    <lineage>
        <taxon>Eukaryota</taxon>
        <taxon>Viridiplantae</taxon>
        <taxon>Streptophyta</taxon>
        <taxon>Embryophyta</taxon>
        <taxon>Tracheophyta</taxon>
        <taxon>Spermatophyta</taxon>
        <taxon>Magnoliopsida</taxon>
        <taxon>eudicotyledons</taxon>
        <taxon>Gunneridae</taxon>
        <taxon>Pentapetalae</taxon>
        <taxon>asterids</taxon>
        <taxon>Ericales</taxon>
        <taxon>Actinidiaceae</taxon>
        <taxon>Actinidia</taxon>
    </lineage>
</organism>
<dbReference type="OrthoDB" id="2013610at2759"/>
<dbReference type="Proteomes" id="UP000585474">
    <property type="component" value="Unassembled WGS sequence"/>
</dbReference>
<dbReference type="EMBL" id="BJWL01000174">
    <property type="protein sequence ID" value="GFS32949.1"/>
    <property type="molecule type" value="Genomic_DNA"/>
</dbReference>
<name>A0A7J0DDG0_9ERIC</name>
<evidence type="ECO:0000313" key="3">
    <source>
        <dbReference type="Proteomes" id="UP000585474"/>
    </source>
</evidence>
<dbReference type="Pfam" id="PF03732">
    <property type="entry name" value="Retrotrans_gag"/>
    <property type="match status" value="1"/>
</dbReference>
<proteinExistence type="predicted"/>
<reference evidence="3" key="1">
    <citation type="submission" date="2019-07" db="EMBL/GenBank/DDBJ databases">
        <title>De Novo Assembly of kiwifruit Actinidia rufa.</title>
        <authorList>
            <person name="Sugita-Konishi S."/>
            <person name="Sato K."/>
            <person name="Mori E."/>
            <person name="Abe Y."/>
            <person name="Kisaki G."/>
            <person name="Hamano K."/>
            <person name="Suezawa K."/>
            <person name="Otani M."/>
            <person name="Fukuda T."/>
            <person name="Manabe T."/>
            <person name="Gomi K."/>
            <person name="Tabuchi M."/>
            <person name="Akimitsu K."/>
            <person name="Kataoka I."/>
        </authorList>
    </citation>
    <scope>NUCLEOTIDE SEQUENCE [LARGE SCALE GENOMIC DNA]</scope>
    <source>
        <strain evidence="3">cv. Fuchu</strain>
    </source>
</reference>
<dbReference type="AlphaFoldDB" id="A0A7J0DDG0"/>
<evidence type="ECO:0000259" key="1">
    <source>
        <dbReference type="Pfam" id="PF03732"/>
    </source>
</evidence>
<evidence type="ECO:0000313" key="2">
    <source>
        <dbReference type="EMBL" id="GFS32949.1"/>
    </source>
</evidence>